<gene>
    <name evidence="1" type="ORF">GWI33_023075</name>
</gene>
<keyword evidence="2" id="KW-1185">Reference proteome</keyword>
<feature type="non-terminal residue" evidence="1">
    <location>
        <position position="1"/>
    </location>
</feature>
<dbReference type="AlphaFoldDB" id="A0A834M483"/>
<evidence type="ECO:0000313" key="1">
    <source>
        <dbReference type="EMBL" id="KAF7264539.1"/>
    </source>
</evidence>
<proteinExistence type="predicted"/>
<sequence length="175" mass="20197">KNSKVLWEKAVRTVSKERKKYKLSSVAISLVDKHKIQNVAITLTPPSSPKNFSVNSLNLNSTNMNNEKQNNRMNNDVKIPIGEDLVPSRGTMESKLDLLSDCLSQDRNYFEETYESTTKDFATVFKKGLMYKGIYWPSLTNSFHCKHLELAYLRYSHRQRQKALIIVNIVDLLLK</sequence>
<feature type="non-terminal residue" evidence="1">
    <location>
        <position position="175"/>
    </location>
</feature>
<comment type="caution">
    <text evidence="1">The sequence shown here is derived from an EMBL/GenBank/DDBJ whole genome shotgun (WGS) entry which is preliminary data.</text>
</comment>
<accession>A0A834M483</accession>
<evidence type="ECO:0000313" key="2">
    <source>
        <dbReference type="Proteomes" id="UP000625711"/>
    </source>
</evidence>
<protein>
    <submittedName>
        <fullName evidence="1">Uncharacterized protein</fullName>
    </submittedName>
</protein>
<dbReference type="EMBL" id="JAACXV010016696">
    <property type="protein sequence ID" value="KAF7264539.1"/>
    <property type="molecule type" value="Genomic_DNA"/>
</dbReference>
<reference evidence="1" key="1">
    <citation type="submission" date="2020-08" db="EMBL/GenBank/DDBJ databases">
        <title>Genome sequencing and assembly of the red palm weevil Rhynchophorus ferrugineus.</title>
        <authorList>
            <person name="Dias G.B."/>
            <person name="Bergman C.M."/>
            <person name="Manee M."/>
        </authorList>
    </citation>
    <scope>NUCLEOTIDE SEQUENCE</scope>
    <source>
        <strain evidence="1">AA-2017</strain>
        <tissue evidence="1">Whole larva</tissue>
    </source>
</reference>
<dbReference type="Proteomes" id="UP000625711">
    <property type="component" value="Unassembled WGS sequence"/>
</dbReference>
<name>A0A834M483_RHYFE</name>
<organism evidence="1 2">
    <name type="scientific">Rhynchophorus ferrugineus</name>
    <name type="common">Red palm weevil</name>
    <name type="synonym">Curculio ferrugineus</name>
    <dbReference type="NCBI Taxonomy" id="354439"/>
    <lineage>
        <taxon>Eukaryota</taxon>
        <taxon>Metazoa</taxon>
        <taxon>Ecdysozoa</taxon>
        <taxon>Arthropoda</taxon>
        <taxon>Hexapoda</taxon>
        <taxon>Insecta</taxon>
        <taxon>Pterygota</taxon>
        <taxon>Neoptera</taxon>
        <taxon>Endopterygota</taxon>
        <taxon>Coleoptera</taxon>
        <taxon>Polyphaga</taxon>
        <taxon>Cucujiformia</taxon>
        <taxon>Curculionidae</taxon>
        <taxon>Dryophthorinae</taxon>
        <taxon>Rhynchophorus</taxon>
    </lineage>
</organism>
<dbReference type="OrthoDB" id="2107370at2759"/>